<dbReference type="PANTHER" id="PTHR33164">
    <property type="entry name" value="TRANSCRIPTIONAL REGULATOR, MARR FAMILY"/>
    <property type="match status" value="1"/>
</dbReference>
<reference evidence="3 4" key="1">
    <citation type="submission" date="2019-09" db="EMBL/GenBank/DDBJ databases">
        <title>Draft genome sequence of Acinetobacter tandoii W4-4-4 isolated from environmental water sample.</title>
        <authorList>
            <person name="Wee S.K."/>
            <person name="Yan B."/>
            <person name="Mustaffa S.B."/>
            <person name="Yap E.P.H."/>
        </authorList>
    </citation>
    <scope>NUCLEOTIDE SEQUENCE [LARGE SCALE GENOMIC DNA]</scope>
    <source>
        <strain evidence="3 4">W4-4-4</strain>
    </source>
</reference>
<proteinExistence type="predicted"/>
<dbReference type="SMART" id="SM00347">
    <property type="entry name" value="HTH_MARR"/>
    <property type="match status" value="1"/>
</dbReference>
<dbReference type="Proteomes" id="UP000325788">
    <property type="component" value="Unassembled WGS sequence"/>
</dbReference>
<dbReference type="InterPro" id="IPR036390">
    <property type="entry name" value="WH_DNA-bd_sf"/>
</dbReference>
<dbReference type="RefSeq" id="WP_151504657.1">
    <property type="nucleotide sequence ID" value="NZ_JBBCMB010000002.1"/>
</dbReference>
<comment type="subcellular location">
    <subcellularLocation>
        <location evidence="1">Cytoplasm</location>
    </subcellularLocation>
</comment>
<organism evidence="3 4">
    <name type="scientific">Acinetobacter tandoii</name>
    <dbReference type="NCBI Taxonomy" id="202954"/>
    <lineage>
        <taxon>Bacteria</taxon>
        <taxon>Pseudomonadati</taxon>
        <taxon>Pseudomonadota</taxon>
        <taxon>Gammaproteobacteria</taxon>
        <taxon>Moraxellales</taxon>
        <taxon>Moraxellaceae</taxon>
        <taxon>Acinetobacter</taxon>
    </lineage>
</organism>
<dbReference type="InterPro" id="IPR039422">
    <property type="entry name" value="MarR/SlyA-like"/>
</dbReference>
<gene>
    <name evidence="3" type="ORF">F4W09_09755</name>
</gene>
<dbReference type="AlphaFoldDB" id="A0A5N4WFG5"/>
<feature type="domain" description="HTH marR-type" evidence="2">
    <location>
        <begin position="11"/>
        <end position="141"/>
    </location>
</feature>
<dbReference type="GO" id="GO:0006950">
    <property type="term" value="P:response to stress"/>
    <property type="evidence" value="ECO:0007669"/>
    <property type="project" value="TreeGrafter"/>
</dbReference>
<comment type="caution">
    <text evidence="3">The sequence shown here is derived from an EMBL/GenBank/DDBJ whole genome shotgun (WGS) entry which is preliminary data.</text>
</comment>
<dbReference type="Pfam" id="PF01047">
    <property type="entry name" value="MarR"/>
    <property type="match status" value="1"/>
</dbReference>
<dbReference type="GO" id="GO:0003700">
    <property type="term" value="F:DNA-binding transcription factor activity"/>
    <property type="evidence" value="ECO:0007669"/>
    <property type="project" value="InterPro"/>
</dbReference>
<accession>A0A5N4WFG5</accession>
<dbReference type="PROSITE" id="PS50995">
    <property type="entry name" value="HTH_MARR_2"/>
    <property type="match status" value="1"/>
</dbReference>
<dbReference type="PRINTS" id="PR00598">
    <property type="entry name" value="HTHMARR"/>
</dbReference>
<protein>
    <submittedName>
        <fullName evidence="3">MarR family transcriptional regulator</fullName>
    </submittedName>
</protein>
<dbReference type="GO" id="GO:0005737">
    <property type="term" value="C:cytoplasm"/>
    <property type="evidence" value="ECO:0007669"/>
    <property type="project" value="UniProtKB-SubCell"/>
</dbReference>
<dbReference type="EMBL" id="VXLD01000005">
    <property type="protein sequence ID" value="KAB1855098.1"/>
    <property type="molecule type" value="Genomic_DNA"/>
</dbReference>
<evidence type="ECO:0000313" key="4">
    <source>
        <dbReference type="Proteomes" id="UP000325788"/>
    </source>
</evidence>
<evidence type="ECO:0000259" key="2">
    <source>
        <dbReference type="PROSITE" id="PS50995"/>
    </source>
</evidence>
<dbReference type="InterPro" id="IPR036388">
    <property type="entry name" value="WH-like_DNA-bd_sf"/>
</dbReference>
<dbReference type="SUPFAM" id="SSF46785">
    <property type="entry name" value="Winged helix' DNA-binding domain"/>
    <property type="match status" value="1"/>
</dbReference>
<name>A0A5N4WFG5_9GAMM</name>
<sequence>MSSMLDTFNFDKMLCFTLYSTTNAMMRNYTKPLSELGITYPQLLVLAALWNQNHLSSSELSEQTLFDLGSLTPIIKRLEKAGFVVVSVDTLDRRRKYISLTESGQNLKDPVAKIFHDTKCKLNLNENEVDSTLKVCAKIKYELKL</sequence>
<dbReference type="Gene3D" id="1.10.10.10">
    <property type="entry name" value="Winged helix-like DNA-binding domain superfamily/Winged helix DNA-binding domain"/>
    <property type="match status" value="1"/>
</dbReference>
<evidence type="ECO:0000313" key="3">
    <source>
        <dbReference type="EMBL" id="KAB1855098.1"/>
    </source>
</evidence>
<evidence type="ECO:0000256" key="1">
    <source>
        <dbReference type="ARBA" id="ARBA00004496"/>
    </source>
</evidence>
<dbReference type="PANTHER" id="PTHR33164:SF5">
    <property type="entry name" value="ORGANIC HYDROPEROXIDE RESISTANCE TRANSCRIPTIONAL REGULATOR"/>
    <property type="match status" value="1"/>
</dbReference>
<dbReference type="InterPro" id="IPR000835">
    <property type="entry name" value="HTH_MarR-typ"/>
</dbReference>